<proteinExistence type="predicted"/>
<dbReference type="AlphaFoldDB" id="A0A7R8H4V3"/>
<gene>
    <name evidence="1" type="ORF">LSAA_6909</name>
</gene>
<evidence type="ECO:0000313" key="1">
    <source>
        <dbReference type="EMBL" id="CAF2866482.1"/>
    </source>
</evidence>
<reference evidence="1" key="1">
    <citation type="submission" date="2021-02" db="EMBL/GenBank/DDBJ databases">
        <authorList>
            <person name="Bekaert M."/>
        </authorList>
    </citation>
    <scope>NUCLEOTIDE SEQUENCE</scope>
    <source>
        <strain evidence="1">IoA-00</strain>
    </source>
</reference>
<dbReference type="EMBL" id="HG994581">
    <property type="protein sequence ID" value="CAF2866482.1"/>
    <property type="molecule type" value="Genomic_DNA"/>
</dbReference>
<dbReference type="Proteomes" id="UP000675881">
    <property type="component" value="Chromosome 2"/>
</dbReference>
<name>A0A7R8H4V3_LEPSM</name>
<organism evidence="1 2">
    <name type="scientific">Lepeophtheirus salmonis</name>
    <name type="common">Salmon louse</name>
    <name type="synonym">Caligus salmonis</name>
    <dbReference type="NCBI Taxonomy" id="72036"/>
    <lineage>
        <taxon>Eukaryota</taxon>
        <taxon>Metazoa</taxon>
        <taxon>Ecdysozoa</taxon>
        <taxon>Arthropoda</taxon>
        <taxon>Crustacea</taxon>
        <taxon>Multicrustacea</taxon>
        <taxon>Hexanauplia</taxon>
        <taxon>Copepoda</taxon>
        <taxon>Siphonostomatoida</taxon>
        <taxon>Caligidae</taxon>
        <taxon>Lepeophtheirus</taxon>
    </lineage>
</organism>
<protein>
    <submittedName>
        <fullName evidence="1">(salmon louse) hypothetical protein</fullName>
    </submittedName>
</protein>
<sequence length="126" mass="14580">MIRWRSQKYRKEGNDKISRIIIKSSHNHLDGIREVIAMEVVEEQLQNDSKNPTVPPRRVMLDISNKLHNIHCNLTSSEGSIRRVIQRRRQISGDLPPLPLSFEDLNQLIPQSLKVQKTHQIKVSAS</sequence>
<keyword evidence="2" id="KW-1185">Reference proteome</keyword>
<accession>A0A7R8H4V3</accession>
<evidence type="ECO:0000313" key="2">
    <source>
        <dbReference type="Proteomes" id="UP000675881"/>
    </source>
</evidence>